<dbReference type="PRINTS" id="PR01438">
    <property type="entry name" value="UNVRSLSTRESS"/>
</dbReference>
<organism evidence="3 4">
    <name type="scientific">Halorubrum aquaticum</name>
    <dbReference type="NCBI Taxonomy" id="387340"/>
    <lineage>
        <taxon>Archaea</taxon>
        <taxon>Methanobacteriati</taxon>
        <taxon>Methanobacteriota</taxon>
        <taxon>Stenosarchaea group</taxon>
        <taxon>Halobacteria</taxon>
        <taxon>Halobacteriales</taxon>
        <taxon>Haloferacaceae</taxon>
        <taxon>Halorubrum</taxon>
    </lineage>
</organism>
<dbReference type="AlphaFoldDB" id="A0A1I3BQU8"/>
<sequence>MYRVLVPVGDDTERSMAAAEAVSGLPSAADEVEAVVVNVFEEFDVTGEGGRVDSEDVWDETNYPESVDAVVERLESAGVTVSKRREHGDVTKRILAVADEIDADGIVMGGRRRSPTGKVLFGSTTQSVMLSADCPVTVALTD</sequence>
<evidence type="ECO:0000313" key="3">
    <source>
        <dbReference type="EMBL" id="SFH64151.1"/>
    </source>
</evidence>
<dbReference type="RefSeq" id="WP_149784936.1">
    <property type="nucleotide sequence ID" value="NZ_BAAADP010000005.1"/>
</dbReference>
<gene>
    <name evidence="3" type="ORF">SAMN04488066_11445</name>
</gene>
<dbReference type="Gene3D" id="3.40.50.620">
    <property type="entry name" value="HUPs"/>
    <property type="match status" value="1"/>
</dbReference>
<dbReference type="InterPro" id="IPR014729">
    <property type="entry name" value="Rossmann-like_a/b/a_fold"/>
</dbReference>
<dbReference type="EMBL" id="FOPZ01000014">
    <property type="protein sequence ID" value="SFH64151.1"/>
    <property type="molecule type" value="Genomic_DNA"/>
</dbReference>
<dbReference type="InterPro" id="IPR006015">
    <property type="entry name" value="Universal_stress_UspA"/>
</dbReference>
<dbReference type="SUPFAM" id="SSF52402">
    <property type="entry name" value="Adenine nucleotide alpha hydrolases-like"/>
    <property type="match status" value="1"/>
</dbReference>
<dbReference type="InterPro" id="IPR006016">
    <property type="entry name" value="UspA"/>
</dbReference>
<dbReference type="CDD" id="cd00293">
    <property type="entry name" value="USP-like"/>
    <property type="match status" value="1"/>
</dbReference>
<comment type="similarity">
    <text evidence="1">Belongs to the universal stress protein A family.</text>
</comment>
<proteinExistence type="inferred from homology"/>
<accession>A0A1I3BQU8</accession>
<evidence type="ECO:0000256" key="1">
    <source>
        <dbReference type="ARBA" id="ARBA00008791"/>
    </source>
</evidence>
<reference evidence="3 4" key="1">
    <citation type="submission" date="2016-10" db="EMBL/GenBank/DDBJ databases">
        <authorList>
            <person name="Varghese N."/>
            <person name="Submissions S."/>
        </authorList>
    </citation>
    <scope>NUCLEOTIDE SEQUENCE [LARGE SCALE GENOMIC DNA]</scope>
    <source>
        <strain evidence="3 4">CGMCC 1.6377</strain>
    </source>
</reference>
<keyword evidence="4" id="KW-1185">Reference proteome</keyword>
<name>A0A1I3BQU8_9EURY</name>
<dbReference type="OrthoDB" id="342236at2157"/>
<evidence type="ECO:0000313" key="4">
    <source>
        <dbReference type="Proteomes" id="UP000323537"/>
    </source>
</evidence>
<dbReference type="Proteomes" id="UP000323537">
    <property type="component" value="Unassembled WGS sequence"/>
</dbReference>
<protein>
    <submittedName>
        <fullName evidence="3">Nucleotide-binding universal stress protein, UspA family</fullName>
    </submittedName>
</protein>
<feature type="domain" description="UspA" evidence="2">
    <location>
        <begin position="3"/>
        <end position="138"/>
    </location>
</feature>
<dbReference type="PANTHER" id="PTHR46268">
    <property type="entry name" value="STRESS RESPONSE PROTEIN NHAX"/>
    <property type="match status" value="1"/>
</dbReference>
<dbReference type="Pfam" id="PF00582">
    <property type="entry name" value="Usp"/>
    <property type="match status" value="1"/>
</dbReference>
<dbReference type="PANTHER" id="PTHR46268:SF6">
    <property type="entry name" value="UNIVERSAL STRESS PROTEIN UP12"/>
    <property type="match status" value="1"/>
</dbReference>
<evidence type="ECO:0000259" key="2">
    <source>
        <dbReference type="Pfam" id="PF00582"/>
    </source>
</evidence>